<gene>
    <name evidence="3" type="ORF">D3C57_144830</name>
</gene>
<dbReference type="Pfam" id="PF07831">
    <property type="entry name" value="PYNP_C"/>
    <property type="match status" value="1"/>
</dbReference>
<dbReference type="KEGG" id="src:M271_49945"/>
<dbReference type="PANTHER" id="PTHR10515">
    <property type="entry name" value="THYMIDINE PHOSPHORYLASE"/>
    <property type="match status" value="1"/>
</dbReference>
<protein>
    <recommendedName>
        <fullName evidence="2">Pyrimidine nucleoside phosphorylase C-terminal domain-containing protein</fullName>
    </recommendedName>
</protein>
<reference evidence="3 4" key="1">
    <citation type="journal article" date="2018" name="J. Biol. Chem.">
        <title>Discovery of the actinoplanic acid pathway in Streptomyces rapamycinicus reveals a genetically conserved synergism with rapamycin.</title>
        <authorList>
            <person name="Mrak P."/>
            <person name="Krastel P."/>
            <person name="Pivk Lukancic P."/>
            <person name="Tao J."/>
            <person name="Pistorius D."/>
            <person name="Moore C.M."/>
        </authorList>
    </citation>
    <scope>NUCLEOTIDE SEQUENCE [LARGE SCALE GENOMIC DNA]</scope>
    <source>
        <strain evidence="3 4">NRRL 5491</strain>
    </source>
</reference>
<dbReference type="InterPro" id="IPR036566">
    <property type="entry name" value="PYNP-like_C_sf"/>
</dbReference>
<dbReference type="GO" id="GO:0006206">
    <property type="term" value="P:pyrimidine nucleobase metabolic process"/>
    <property type="evidence" value="ECO:0007669"/>
    <property type="project" value="InterPro"/>
</dbReference>
<dbReference type="HOGENOM" id="CLU_2304498_0_0_11"/>
<dbReference type="InterPro" id="IPR013102">
    <property type="entry name" value="PYNP_C"/>
</dbReference>
<dbReference type="GO" id="GO:0005829">
    <property type="term" value="C:cytosol"/>
    <property type="evidence" value="ECO:0007669"/>
    <property type="project" value="TreeGrafter"/>
</dbReference>
<dbReference type="STRING" id="1343740.M271_49945"/>
<evidence type="ECO:0000313" key="3">
    <source>
        <dbReference type="EMBL" id="RLV71811.1"/>
    </source>
</evidence>
<evidence type="ECO:0000313" key="4">
    <source>
        <dbReference type="Proteomes" id="UP000281594"/>
    </source>
</evidence>
<dbReference type="Gene3D" id="3.90.1170.30">
    <property type="entry name" value="Pyrimidine nucleoside phosphorylase-like, C-terminal domain"/>
    <property type="match status" value="1"/>
</dbReference>
<keyword evidence="1" id="KW-0808">Transferase</keyword>
<dbReference type="InterPro" id="IPR000053">
    <property type="entry name" value="Thymidine/pyrmidine_PPase"/>
</dbReference>
<dbReference type="SMART" id="SM00941">
    <property type="entry name" value="PYNP_C"/>
    <property type="match status" value="1"/>
</dbReference>
<feature type="domain" description="Pyrimidine nucleoside phosphorylase C-terminal" evidence="2">
    <location>
        <begin position="9"/>
        <end position="83"/>
    </location>
</feature>
<dbReference type="GO" id="GO:0004645">
    <property type="term" value="F:1,4-alpha-oligoglucan phosphorylase activity"/>
    <property type="evidence" value="ECO:0007669"/>
    <property type="project" value="InterPro"/>
</dbReference>
<accession>A0A0A0NXD7</accession>
<dbReference type="Proteomes" id="UP000281594">
    <property type="component" value="Unassembled WGS sequence"/>
</dbReference>
<sequence>MITTTGTGVPTAMDAYAVGVAAWRLGAGRARKDDAVRAGTGVEPRAKPGDTVAAGQRLLTLPTDTPERFDYAIEALAGAVEIAPEGTEFTPTPIALDRIA</sequence>
<dbReference type="GO" id="GO:0009032">
    <property type="term" value="F:thymidine phosphorylase activity"/>
    <property type="evidence" value="ECO:0007669"/>
    <property type="project" value="TreeGrafter"/>
</dbReference>
<dbReference type="eggNOG" id="COG0213">
    <property type="taxonomic scope" value="Bacteria"/>
</dbReference>
<evidence type="ECO:0000259" key="2">
    <source>
        <dbReference type="SMART" id="SM00941"/>
    </source>
</evidence>
<evidence type="ECO:0000256" key="1">
    <source>
        <dbReference type="ARBA" id="ARBA00022679"/>
    </source>
</evidence>
<proteinExistence type="predicted"/>
<comment type="caution">
    <text evidence="3">The sequence shown here is derived from an EMBL/GenBank/DDBJ whole genome shotgun (WGS) entry which is preliminary data.</text>
</comment>
<organism evidence="3 4">
    <name type="scientific">Streptomyces rapamycinicus (strain ATCC 29253 / DSM 41530 / NRRL 5491 / AYB-994)</name>
    <name type="common">Streptomyces hygroscopicus (strain ATCC 29253)</name>
    <dbReference type="NCBI Taxonomy" id="1343740"/>
    <lineage>
        <taxon>Bacteria</taxon>
        <taxon>Bacillati</taxon>
        <taxon>Actinomycetota</taxon>
        <taxon>Actinomycetes</taxon>
        <taxon>Kitasatosporales</taxon>
        <taxon>Streptomycetaceae</taxon>
        <taxon>Streptomyces</taxon>
        <taxon>Streptomyces violaceusniger group</taxon>
    </lineage>
</organism>
<dbReference type="AlphaFoldDB" id="A0A0A0NXD7"/>
<dbReference type="GO" id="GO:0006213">
    <property type="term" value="P:pyrimidine nucleoside metabolic process"/>
    <property type="evidence" value="ECO:0007669"/>
    <property type="project" value="InterPro"/>
</dbReference>
<dbReference type="SUPFAM" id="SSF54680">
    <property type="entry name" value="Pyrimidine nucleoside phosphorylase C-terminal domain"/>
    <property type="match status" value="1"/>
</dbReference>
<dbReference type="EMBL" id="QYCY01000004">
    <property type="protein sequence ID" value="RLV71811.1"/>
    <property type="molecule type" value="Genomic_DNA"/>
</dbReference>
<dbReference type="PANTHER" id="PTHR10515:SF0">
    <property type="entry name" value="THYMIDINE PHOSPHORYLASE"/>
    <property type="match status" value="1"/>
</dbReference>
<name>A0A0A0NXD7_STRRN</name>